<dbReference type="OMA" id="IISNYPH"/>
<dbReference type="PANTHER" id="PTHR28608:SF1">
    <property type="entry name" value="INTEGRATOR COMPLEX SUBUNIT 2"/>
    <property type="match status" value="1"/>
</dbReference>
<dbReference type="AlphaFoldDB" id="A0A553NXU7"/>
<evidence type="ECO:0008006" key="7">
    <source>
        <dbReference type="Google" id="ProtNLM"/>
    </source>
</evidence>
<accession>A0A553NXU7</accession>
<dbReference type="PRINTS" id="PR02105">
    <property type="entry name" value="INTSUBUNIT2"/>
</dbReference>
<comment type="subcellular location">
    <subcellularLocation>
        <location evidence="1">Nucleus</location>
    </subcellularLocation>
</comment>
<reference evidence="5 6" key="1">
    <citation type="journal article" date="2018" name="Nat. Ecol. Evol.">
        <title>Genomic signatures of mitonuclear coevolution across populations of Tigriopus californicus.</title>
        <authorList>
            <person name="Barreto F.S."/>
            <person name="Watson E.T."/>
            <person name="Lima T.G."/>
            <person name="Willett C.S."/>
            <person name="Edmands S."/>
            <person name="Li W."/>
            <person name="Burton R.S."/>
        </authorList>
    </citation>
    <scope>NUCLEOTIDE SEQUENCE [LARGE SCALE GENOMIC DNA]</scope>
    <source>
        <strain evidence="5 6">San Diego</strain>
    </source>
</reference>
<dbReference type="Proteomes" id="UP000318571">
    <property type="component" value="Chromosome 9"/>
</dbReference>
<sequence length="1202" mass="134355">MWSERWPPVSPRVFSAIRSVDVGLLSRVPDDAELRPVLATLVRLSLISSLDASHSCSADRTAILGILSRIELVNNLVALLSIDFHALETDVRKELAFRASPAGAPGAVGASDSPFVPSLALGPALEFERSDATRRLRLVLAEIITVMGQIQLHNTLMPEETGMTEGTMVIQSSELFDHLVYFSEVCDVLCIAMAELPNLLLPCEVAEALLRFKFGSSIICHVVANQPDSFSDVVFHLLKNGDKQDEAQGNKVRQDAILCLCQMNPSEIISVRNKCIEWCRMPSLLLLLTLHQQTQRHGPDMVSCMSGLLLGSDPQIRSWISFFVRNGQKQNPALKAYRAALLGHLRELTVILRAPDSKAVHQNIVRASALLRLYTALRGIAGMKFSEEEIHHLLELITSQPPPTPAGIKFVSLGLCMIIACNSLLSAPELEKKAVEWLKWLVQEETYFEQKAAVSASFGEMLLLMAIHFHSQQLSAICDLVCQTLGMKFAIRTTGMNKMKTIFTQDIFTEHVVASHAVKVPVTMHLSADCAGFLPIHCVHQLLKSRTFSKNRVSIKEWIYNQICASSTPLHPVLPSLIEVYVNSILVPATNRGVLDQTNEPISEKEIRAVFKHPVFAVPTLSTPLKAKGRSRDVTPFRSRSTPRSSRAGSPLNASKMDLNGERHFSASAQIVMLYYILLYEQVRLTHMKQILASQRKVLRYSHELLAELPIKFLVQVADQNQEDFGGIFPQLLRLCSTQFPHLCLVQDWLEDDRVLKTSSFSASSSFASTNSRSGPALPDVKEAFSCIQSCPSKLILVMRQLLQLPCSDVWKFSDVVIGSIREMLKPDTPRQIKDLYKNVWFEMNRVFPRKLWSITCNAVVHEDTGNFCGKKRISYDDIIIDPLQVLRCDRRVFRCGPILEIMIYILKACLAASKTHLTQHILDNPIMERTPNAQISNDMEREELKNALVSTQESAVIQILLESVVPQRDDEEDKMVLSDLREVQSLVCSYIHEAFITDPTLAKLVHFQGYPQRALALTVPGVPSMHICLDFVPELLSQPDVDKQIFGVDLISHLSIQYALPRSYSIARLAVNALSTLLSVLSQEERNELFPSVLDALPRFCKAFPPLIEDVVSLLLQYGKIVVSQSSLQGYSSPKNFDLKLDVFDEKSAPSKDGKFSVGEEMLKEFQAMSKSLPSDSPLTSQVQMTFKKILQTSLLENNLF</sequence>
<dbReference type="PANTHER" id="PTHR28608">
    <property type="entry name" value="INTEGRATOR COMPLEX SUBUNIT 2"/>
    <property type="match status" value="1"/>
</dbReference>
<dbReference type="STRING" id="6832.A0A553NXU7"/>
<dbReference type="EMBL" id="VCGU01000009">
    <property type="protein sequence ID" value="TRY70250.1"/>
    <property type="molecule type" value="Genomic_DNA"/>
</dbReference>
<comment type="caution">
    <text evidence="5">The sequence shown here is derived from an EMBL/GenBank/DDBJ whole genome shotgun (WGS) entry which is preliminary data.</text>
</comment>
<keyword evidence="6" id="KW-1185">Reference proteome</keyword>
<name>A0A553NXU7_TIGCA</name>
<organism evidence="5 6">
    <name type="scientific">Tigriopus californicus</name>
    <name type="common">Marine copepod</name>
    <dbReference type="NCBI Taxonomy" id="6832"/>
    <lineage>
        <taxon>Eukaryota</taxon>
        <taxon>Metazoa</taxon>
        <taxon>Ecdysozoa</taxon>
        <taxon>Arthropoda</taxon>
        <taxon>Crustacea</taxon>
        <taxon>Multicrustacea</taxon>
        <taxon>Hexanauplia</taxon>
        <taxon>Copepoda</taxon>
        <taxon>Harpacticoida</taxon>
        <taxon>Harpacticidae</taxon>
        <taxon>Tigriopus</taxon>
    </lineage>
</organism>
<comment type="similarity">
    <text evidence="2">Belongs to the Integrator subunit 2 family.</text>
</comment>
<evidence type="ECO:0000256" key="3">
    <source>
        <dbReference type="ARBA" id="ARBA00023242"/>
    </source>
</evidence>
<keyword evidence="3" id="KW-0539">Nucleus</keyword>
<feature type="region of interest" description="Disordered" evidence="4">
    <location>
        <begin position="626"/>
        <end position="655"/>
    </location>
</feature>
<proteinExistence type="inferred from homology"/>
<dbReference type="GO" id="GO:0034472">
    <property type="term" value="P:snRNA 3'-end processing"/>
    <property type="evidence" value="ECO:0007669"/>
    <property type="project" value="TreeGrafter"/>
</dbReference>
<dbReference type="OrthoDB" id="70899at2759"/>
<evidence type="ECO:0000256" key="4">
    <source>
        <dbReference type="SAM" id="MobiDB-lite"/>
    </source>
</evidence>
<gene>
    <name evidence="5" type="ORF">TCAL_07534</name>
</gene>
<dbReference type="InterPro" id="IPR026236">
    <property type="entry name" value="Int2_metazoa"/>
</dbReference>
<evidence type="ECO:0000256" key="1">
    <source>
        <dbReference type="ARBA" id="ARBA00004123"/>
    </source>
</evidence>
<evidence type="ECO:0000313" key="5">
    <source>
        <dbReference type="EMBL" id="TRY70250.1"/>
    </source>
</evidence>
<dbReference type="Pfam" id="PF14750">
    <property type="entry name" value="INTS2"/>
    <property type="match status" value="1"/>
</dbReference>
<evidence type="ECO:0000256" key="2">
    <source>
        <dbReference type="ARBA" id="ARBA00006705"/>
    </source>
</evidence>
<feature type="compositionally biased region" description="Low complexity" evidence="4">
    <location>
        <begin position="636"/>
        <end position="647"/>
    </location>
</feature>
<dbReference type="GO" id="GO:0032039">
    <property type="term" value="C:integrator complex"/>
    <property type="evidence" value="ECO:0007669"/>
    <property type="project" value="InterPro"/>
</dbReference>
<evidence type="ECO:0000313" key="6">
    <source>
        <dbReference type="Proteomes" id="UP000318571"/>
    </source>
</evidence>
<protein>
    <recommendedName>
        <fullName evidence="7">Integrator complex subunit 2</fullName>
    </recommendedName>
</protein>
<dbReference type="InterPro" id="IPR029321">
    <property type="entry name" value="INTS2"/>
</dbReference>